<dbReference type="SUPFAM" id="SSF47336">
    <property type="entry name" value="ACP-like"/>
    <property type="match status" value="1"/>
</dbReference>
<dbReference type="EMBL" id="AP025298">
    <property type="protein sequence ID" value="BDD02140.1"/>
    <property type="molecule type" value="Genomic_DNA"/>
</dbReference>
<comment type="subcellular location">
    <subcellularLocation>
        <location evidence="3">Cytoplasm</location>
    </subcellularLocation>
</comment>
<evidence type="ECO:0000256" key="1">
    <source>
        <dbReference type="ARBA" id="ARBA00022450"/>
    </source>
</evidence>
<keyword evidence="3" id="KW-0275">Fatty acid biosynthesis</keyword>
<dbReference type="HAMAP" id="MF_01217">
    <property type="entry name" value="Acyl_carrier"/>
    <property type="match status" value="1"/>
</dbReference>
<keyword evidence="1 3" id="KW-0596">Phosphopantetheine</keyword>
<feature type="modified residue" description="O-(pantetheine 4'-phosphoryl)serine" evidence="3">
    <location>
        <position position="38"/>
    </location>
</feature>
<dbReference type="PROSITE" id="PS50075">
    <property type="entry name" value="CARRIER"/>
    <property type="match status" value="1"/>
</dbReference>
<feature type="domain" description="Carrier" evidence="4">
    <location>
        <begin position="1"/>
        <end position="78"/>
    </location>
</feature>
<keyword evidence="3" id="KW-0443">Lipid metabolism</keyword>
<dbReference type="Pfam" id="PF00550">
    <property type="entry name" value="PP-binding"/>
    <property type="match status" value="1"/>
</dbReference>
<comment type="similarity">
    <text evidence="3">Belongs to the acyl carrier protein (ACP) family.</text>
</comment>
<dbReference type="Proteomes" id="UP001354989">
    <property type="component" value="Plasmid pPP6"/>
</dbReference>
<dbReference type="RefSeq" id="WP_338399313.1">
    <property type="nucleotide sequence ID" value="NZ_AP025298.1"/>
</dbReference>
<keyword evidence="3" id="KW-0963">Cytoplasm</keyword>
<keyword evidence="3" id="KW-0276">Fatty acid metabolism</keyword>
<reference evidence="5 6" key="1">
    <citation type="submission" date="2021-12" db="EMBL/GenBank/DDBJ databases">
        <title>Genome sequencing of bacteria with rrn-lacking chromosome and rrn-plasmid.</title>
        <authorList>
            <person name="Anda M."/>
            <person name="Iwasaki W."/>
        </authorList>
    </citation>
    <scope>NUCLEOTIDE SEQUENCE [LARGE SCALE GENOMIC DNA]</scope>
    <source>
        <strain evidence="5 6">NBRC 101262</strain>
        <plasmid evidence="5 6">pPP6</plasmid>
    </source>
</reference>
<protein>
    <recommendedName>
        <fullName evidence="3">Acyl carrier protein</fullName>
        <shortName evidence="3">ACP</shortName>
    </recommendedName>
</protein>
<comment type="pathway">
    <text evidence="3">Lipid metabolism; fatty acid biosynthesis.</text>
</comment>
<dbReference type="InterPro" id="IPR036736">
    <property type="entry name" value="ACP-like_sf"/>
</dbReference>
<gene>
    <name evidence="3" type="primary">acpP</name>
    <name evidence="5" type="ORF">PEPS_44200</name>
</gene>
<evidence type="ECO:0000256" key="2">
    <source>
        <dbReference type="ARBA" id="ARBA00022553"/>
    </source>
</evidence>
<keyword evidence="5" id="KW-0614">Plasmid</keyword>
<dbReference type="InterPro" id="IPR009081">
    <property type="entry name" value="PP-bd_ACP"/>
</dbReference>
<sequence>MEKTELIEKINIFLIEEFEVEGELNADESLMEALDLDSLDLVDLVVVIEKKFGFKVKSEDFEGIRTLNDFYDYVYQRTQHNS</sequence>
<geneLocation type="plasmid" evidence="5 6">
    <name>pPP6</name>
</geneLocation>
<dbReference type="Gene3D" id="1.10.1200.10">
    <property type="entry name" value="ACP-like"/>
    <property type="match status" value="1"/>
</dbReference>
<comment type="PTM">
    <text evidence="3">4'-phosphopantetheine is transferred from CoA to a specific serine of apo-ACP by AcpS. This modification is essential for activity because fatty acids are bound in thioester linkage to the sulfhydryl of the prosthetic group.</text>
</comment>
<dbReference type="PANTHER" id="PTHR20863:SF76">
    <property type="entry name" value="CARRIER DOMAIN-CONTAINING PROTEIN"/>
    <property type="match status" value="1"/>
</dbReference>
<evidence type="ECO:0000313" key="6">
    <source>
        <dbReference type="Proteomes" id="UP001354989"/>
    </source>
</evidence>
<keyword evidence="2 3" id="KW-0597">Phosphoprotein</keyword>
<evidence type="ECO:0000256" key="3">
    <source>
        <dbReference type="HAMAP-Rule" id="MF_01217"/>
    </source>
</evidence>
<name>A0ABN6LG42_9BACT</name>
<evidence type="ECO:0000313" key="5">
    <source>
        <dbReference type="EMBL" id="BDD02140.1"/>
    </source>
</evidence>
<dbReference type="PANTHER" id="PTHR20863">
    <property type="entry name" value="ACYL CARRIER PROTEIN"/>
    <property type="match status" value="1"/>
</dbReference>
<evidence type="ECO:0000259" key="4">
    <source>
        <dbReference type="PROSITE" id="PS50075"/>
    </source>
</evidence>
<keyword evidence="3" id="KW-0444">Lipid biosynthesis</keyword>
<dbReference type="InterPro" id="IPR003231">
    <property type="entry name" value="ACP"/>
</dbReference>
<proteinExistence type="inferred from homology"/>
<accession>A0ABN6LG42</accession>
<keyword evidence="6" id="KW-1185">Reference proteome</keyword>
<organism evidence="5 6">
    <name type="scientific">Persicobacter psychrovividus</name>
    <dbReference type="NCBI Taxonomy" id="387638"/>
    <lineage>
        <taxon>Bacteria</taxon>
        <taxon>Pseudomonadati</taxon>
        <taxon>Bacteroidota</taxon>
        <taxon>Cytophagia</taxon>
        <taxon>Cytophagales</taxon>
        <taxon>Persicobacteraceae</taxon>
        <taxon>Persicobacter</taxon>
    </lineage>
</organism>
<comment type="function">
    <text evidence="3">Carrier of the growing fatty acid chain in fatty acid biosynthesis.</text>
</comment>